<reference evidence="1" key="1">
    <citation type="submission" date="2023-07" db="EMBL/GenBank/DDBJ databases">
        <title>Sorghum-associated microbial communities from plants grown in Nebraska, USA.</title>
        <authorList>
            <person name="Schachtman D."/>
        </authorList>
    </citation>
    <scope>NUCLEOTIDE SEQUENCE</scope>
    <source>
        <strain evidence="1">3432</strain>
    </source>
</reference>
<evidence type="ECO:0000313" key="2">
    <source>
        <dbReference type="Proteomes" id="UP001252613"/>
    </source>
</evidence>
<accession>A0AAW8MI50</accession>
<proteinExistence type="predicted"/>
<dbReference type="EMBL" id="JAVDVC010000011">
    <property type="protein sequence ID" value="MDR6960747.1"/>
    <property type="molecule type" value="Genomic_DNA"/>
</dbReference>
<dbReference type="AlphaFoldDB" id="A0AAW8MI50"/>
<organism evidence="1 2">
    <name type="scientific">Pseudomonas brassicacearum</name>
    <dbReference type="NCBI Taxonomy" id="930166"/>
    <lineage>
        <taxon>Bacteria</taxon>
        <taxon>Pseudomonadati</taxon>
        <taxon>Pseudomonadota</taxon>
        <taxon>Gammaproteobacteria</taxon>
        <taxon>Pseudomonadales</taxon>
        <taxon>Pseudomonadaceae</taxon>
        <taxon>Pseudomonas</taxon>
    </lineage>
</organism>
<sequence length="36" mass="3991">MADVKAPQYLDPQDLLKLLAALRRALKNKPVSGTVR</sequence>
<gene>
    <name evidence="1" type="ORF">J2W43_004756</name>
</gene>
<name>A0AAW8MI50_9PSED</name>
<evidence type="ECO:0000313" key="1">
    <source>
        <dbReference type="EMBL" id="MDR6960747.1"/>
    </source>
</evidence>
<protein>
    <submittedName>
        <fullName evidence="1">Uncharacterized protein</fullName>
    </submittedName>
</protein>
<comment type="caution">
    <text evidence="1">The sequence shown here is derived from an EMBL/GenBank/DDBJ whole genome shotgun (WGS) entry which is preliminary data.</text>
</comment>
<dbReference type="Proteomes" id="UP001252613">
    <property type="component" value="Unassembled WGS sequence"/>
</dbReference>